<protein>
    <submittedName>
        <fullName evidence="1">Uncharacterized protein</fullName>
    </submittedName>
</protein>
<organism evidence="1 2">
    <name type="scientific">Hygrophoropsis aurantiaca</name>
    <dbReference type="NCBI Taxonomy" id="72124"/>
    <lineage>
        <taxon>Eukaryota</taxon>
        <taxon>Fungi</taxon>
        <taxon>Dikarya</taxon>
        <taxon>Basidiomycota</taxon>
        <taxon>Agaricomycotina</taxon>
        <taxon>Agaricomycetes</taxon>
        <taxon>Agaricomycetidae</taxon>
        <taxon>Boletales</taxon>
        <taxon>Coniophorineae</taxon>
        <taxon>Hygrophoropsidaceae</taxon>
        <taxon>Hygrophoropsis</taxon>
    </lineage>
</organism>
<evidence type="ECO:0000313" key="1">
    <source>
        <dbReference type="EMBL" id="KAH7911699.1"/>
    </source>
</evidence>
<evidence type="ECO:0000313" key="2">
    <source>
        <dbReference type="Proteomes" id="UP000790377"/>
    </source>
</evidence>
<gene>
    <name evidence="1" type="ORF">BJ138DRAFT_1150051</name>
</gene>
<keyword evidence="2" id="KW-1185">Reference proteome</keyword>
<reference evidence="1" key="1">
    <citation type="journal article" date="2021" name="New Phytol.">
        <title>Evolutionary innovations through gain and loss of genes in the ectomycorrhizal Boletales.</title>
        <authorList>
            <person name="Wu G."/>
            <person name="Miyauchi S."/>
            <person name="Morin E."/>
            <person name="Kuo A."/>
            <person name="Drula E."/>
            <person name="Varga T."/>
            <person name="Kohler A."/>
            <person name="Feng B."/>
            <person name="Cao Y."/>
            <person name="Lipzen A."/>
            <person name="Daum C."/>
            <person name="Hundley H."/>
            <person name="Pangilinan J."/>
            <person name="Johnson J."/>
            <person name="Barry K."/>
            <person name="LaButti K."/>
            <person name="Ng V."/>
            <person name="Ahrendt S."/>
            <person name="Min B."/>
            <person name="Choi I.G."/>
            <person name="Park H."/>
            <person name="Plett J.M."/>
            <person name="Magnuson J."/>
            <person name="Spatafora J.W."/>
            <person name="Nagy L.G."/>
            <person name="Henrissat B."/>
            <person name="Grigoriev I.V."/>
            <person name="Yang Z.L."/>
            <person name="Xu J."/>
            <person name="Martin F.M."/>
        </authorList>
    </citation>
    <scope>NUCLEOTIDE SEQUENCE</scope>
    <source>
        <strain evidence="1">ATCC 28755</strain>
    </source>
</reference>
<name>A0ACB8AEH3_9AGAM</name>
<dbReference type="Proteomes" id="UP000790377">
    <property type="component" value="Unassembled WGS sequence"/>
</dbReference>
<comment type="caution">
    <text evidence="1">The sequence shown here is derived from an EMBL/GenBank/DDBJ whole genome shotgun (WGS) entry which is preliminary data.</text>
</comment>
<accession>A0ACB8AEH3</accession>
<proteinExistence type="predicted"/>
<sequence>MIELHWCWPGVLGCYRHCLFVVMFELVVSQVECCKYAQHGQHPRNTRYCILVDSVMLASSIAMISSPNHIHI</sequence>
<dbReference type="EMBL" id="MU267670">
    <property type="protein sequence ID" value="KAH7911699.1"/>
    <property type="molecule type" value="Genomic_DNA"/>
</dbReference>